<protein>
    <submittedName>
        <fullName evidence="7">MipA/OmpV family protein</fullName>
    </submittedName>
</protein>
<dbReference type="EMBL" id="WHUG01000013">
    <property type="protein sequence ID" value="MQA41386.1"/>
    <property type="molecule type" value="Genomic_DNA"/>
</dbReference>
<dbReference type="PANTHER" id="PTHR38776:SF1">
    <property type="entry name" value="MLTA-INTERACTING PROTEIN-RELATED"/>
    <property type="match status" value="1"/>
</dbReference>
<comment type="caution">
    <text evidence="7">The sequence shown here is derived from an EMBL/GenBank/DDBJ whole genome shotgun (WGS) entry which is preliminary data.</text>
</comment>
<name>A0A6A7N8J3_9BURK</name>
<feature type="signal peptide" evidence="6">
    <location>
        <begin position="1"/>
        <end position="18"/>
    </location>
</feature>
<evidence type="ECO:0000256" key="3">
    <source>
        <dbReference type="ARBA" id="ARBA00022729"/>
    </source>
</evidence>
<evidence type="ECO:0000313" key="7">
    <source>
        <dbReference type="EMBL" id="MQA41386.1"/>
    </source>
</evidence>
<dbReference type="InterPro" id="IPR010583">
    <property type="entry name" value="MipA"/>
</dbReference>
<keyword evidence="8" id="KW-1185">Reference proteome</keyword>
<evidence type="ECO:0000313" key="8">
    <source>
        <dbReference type="Proteomes" id="UP000440498"/>
    </source>
</evidence>
<reference evidence="7 8" key="1">
    <citation type="submission" date="2019-10" db="EMBL/GenBank/DDBJ databases">
        <title>Two novel species isolated from a subtropical stream in China.</title>
        <authorList>
            <person name="Lu H."/>
        </authorList>
    </citation>
    <scope>NUCLEOTIDE SEQUENCE [LARGE SCALE GENOMIC DNA]</scope>
    <source>
        <strain evidence="7 8">FT29W</strain>
    </source>
</reference>
<keyword evidence="4" id="KW-0472">Membrane</keyword>
<keyword evidence="5" id="KW-0998">Cell outer membrane</keyword>
<dbReference type="RefSeq" id="WP_152840632.1">
    <property type="nucleotide sequence ID" value="NZ_WHUG01000013.1"/>
</dbReference>
<comment type="subcellular location">
    <subcellularLocation>
        <location evidence="1">Cell outer membrane</location>
    </subcellularLocation>
</comment>
<proteinExistence type="inferred from homology"/>
<evidence type="ECO:0000256" key="5">
    <source>
        <dbReference type="ARBA" id="ARBA00023237"/>
    </source>
</evidence>
<sequence length="255" mass="28033">MKKIWAPLALLMCGAVQAGPTRMMMPEDTEDMYFGLAALDLVHARDSGRDMTLLPTLSVQWSSGAFLDLNSEDGLGLGWHLSDDPSLAYGPLLRFSSREVRSDTPGQRGGLATEAGLFTYYRYAHNIQLGAQGMASSNDGGLGLRAHLWAEASTPVAAHHTLALGAGMVLANQRYLQAYFGVTREQAEVESHRLYAPRPGLLSVYLQPSWEWQVANKYYLNTWLRVSRLGGQAAASPLVGQRNRAILSTMLTYHY</sequence>
<dbReference type="AlphaFoldDB" id="A0A6A7N8J3"/>
<feature type="chain" id="PRO_5025539326" evidence="6">
    <location>
        <begin position="19"/>
        <end position="255"/>
    </location>
</feature>
<evidence type="ECO:0000256" key="6">
    <source>
        <dbReference type="SAM" id="SignalP"/>
    </source>
</evidence>
<dbReference type="PANTHER" id="PTHR38776">
    <property type="entry name" value="MLTA-INTERACTING PROTEIN-RELATED"/>
    <property type="match status" value="1"/>
</dbReference>
<comment type="similarity">
    <text evidence="2">Belongs to the MipA/OmpV family.</text>
</comment>
<dbReference type="Pfam" id="PF06629">
    <property type="entry name" value="MipA"/>
    <property type="match status" value="1"/>
</dbReference>
<gene>
    <name evidence="7" type="ORF">GEV02_24890</name>
</gene>
<accession>A0A6A7N8J3</accession>
<evidence type="ECO:0000256" key="4">
    <source>
        <dbReference type="ARBA" id="ARBA00023136"/>
    </source>
</evidence>
<dbReference type="Proteomes" id="UP000440498">
    <property type="component" value="Unassembled WGS sequence"/>
</dbReference>
<evidence type="ECO:0000256" key="1">
    <source>
        <dbReference type="ARBA" id="ARBA00004442"/>
    </source>
</evidence>
<keyword evidence="3 6" id="KW-0732">Signal</keyword>
<evidence type="ECO:0000256" key="2">
    <source>
        <dbReference type="ARBA" id="ARBA00005722"/>
    </source>
</evidence>
<organism evidence="7 8">
    <name type="scientific">Rugamonas aquatica</name>
    <dbReference type="NCBI Taxonomy" id="2743357"/>
    <lineage>
        <taxon>Bacteria</taxon>
        <taxon>Pseudomonadati</taxon>
        <taxon>Pseudomonadota</taxon>
        <taxon>Betaproteobacteria</taxon>
        <taxon>Burkholderiales</taxon>
        <taxon>Oxalobacteraceae</taxon>
        <taxon>Telluria group</taxon>
        <taxon>Rugamonas</taxon>
    </lineage>
</organism>
<dbReference type="GO" id="GO:0009279">
    <property type="term" value="C:cell outer membrane"/>
    <property type="evidence" value="ECO:0007669"/>
    <property type="project" value="UniProtKB-SubCell"/>
</dbReference>